<accession>A0A0A1WA52</accession>
<evidence type="ECO:0000256" key="1">
    <source>
        <dbReference type="SAM" id="MobiDB-lite"/>
    </source>
</evidence>
<name>A0A0A1WA52_9SPHN</name>
<sequence length="116" mass="12331">MHMKAMPPRRDHLAHRRVPIGEGRHREDVDVTAIAPCTASPNAMAESISSMPPKRSGPAMPVATEAKANSPNLLPLKCPPGSDNQPTIVPGAKFMKDGGQLPRDPSLIVIVGRGMP</sequence>
<evidence type="ECO:0000313" key="3">
    <source>
        <dbReference type="Proteomes" id="UP000032305"/>
    </source>
</evidence>
<keyword evidence="3" id="KW-1185">Reference proteome</keyword>
<organism evidence="2 3">
    <name type="scientific">Sphingomonas parapaucimobilis NBRC 15100</name>
    <dbReference type="NCBI Taxonomy" id="1219049"/>
    <lineage>
        <taxon>Bacteria</taxon>
        <taxon>Pseudomonadati</taxon>
        <taxon>Pseudomonadota</taxon>
        <taxon>Alphaproteobacteria</taxon>
        <taxon>Sphingomonadales</taxon>
        <taxon>Sphingomonadaceae</taxon>
        <taxon>Sphingomonas</taxon>
    </lineage>
</organism>
<comment type="caution">
    <text evidence="2">The sequence shown here is derived from an EMBL/GenBank/DDBJ whole genome shotgun (WGS) entry which is preliminary data.</text>
</comment>
<dbReference type="Proteomes" id="UP000032305">
    <property type="component" value="Unassembled WGS sequence"/>
</dbReference>
<reference evidence="2 3" key="1">
    <citation type="submission" date="2014-11" db="EMBL/GenBank/DDBJ databases">
        <title>Whole genome shotgun sequence of Sphingomonas parapaucimobilis NBRC 15100.</title>
        <authorList>
            <person name="Katano-Makiyama Y."/>
            <person name="Hosoyama A."/>
            <person name="Hashimoto M."/>
            <person name="Hosoyama Y."/>
            <person name="Noguchi M."/>
            <person name="Numata M."/>
            <person name="Tsuchikane K."/>
            <person name="Hirakata S."/>
            <person name="Uohara A."/>
            <person name="Shimodaira J."/>
            <person name="Ohji S."/>
            <person name="Ichikawa N."/>
            <person name="Kimura A."/>
            <person name="Yamazoe A."/>
            <person name="Fujita N."/>
        </authorList>
    </citation>
    <scope>NUCLEOTIDE SEQUENCE [LARGE SCALE GENOMIC DNA]</scope>
    <source>
        <strain evidence="2 3">NBRC 15100</strain>
    </source>
</reference>
<feature type="region of interest" description="Disordered" evidence="1">
    <location>
        <begin position="1"/>
        <end position="62"/>
    </location>
</feature>
<dbReference type="AlphaFoldDB" id="A0A0A1WA52"/>
<gene>
    <name evidence="2" type="ORF">SP5_073_00500</name>
</gene>
<protein>
    <submittedName>
        <fullName evidence="2">Uncharacterized protein</fullName>
    </submittedName>
</protein>
<dbReference type="EMBL" id="BBPI01000073">
    <property type="protein sequence ID" value="GAM02122.1"/>
    <property type="molecule type" value="Genomic_DNA"/>
</dbReference>
<evidence type="ECO:0000313" key="2">
    <source>
        <dbReference type="EMBL" id="GAM02122.1"/>
    </source>
</evidence>
<proteinExistence type="predicted"/>